<evidence type="ECO:0000313" key="2">
    <source>
        <dbReference type="Proteomes" id="UP000814140"/>
    </source>
</evidence>
<proteinExistence type="predicted"/>
<name>A0ACB8SHZ9_9AGAM</name>
<sequence>MLQQQAISQPPPQRFIPPPQQHPMPGQSPSQQQRMPPHMSANGSHAPVKLVNGKPPQHQSSSDRRWCHRRRPAAGCDDWQPDPSAEAGNFRGALELVFQGGTSLQDLLLDAFTSRKVKGSYGGQSPFSVFVKKLQESLTRMESFDVVAVTQGIDDSKRSSSPF</sequence>
<gene>
    <name evidence="1" type="ORF">BV25DRAFT_1921844</name>
</gene>
<comment type="caution">
    <text evidence="1">The sequence shown here is derived from an EMBL/GenBank/DDBJ whole genome shotgun (WGS) entry which is preliminary data.</text>
</comment>
<accession>A0ACB8SHZ9</accession>
<reference evidence="1" key="1">
    <citation type="submission" date="2021-03" db="EMBL/GenBank/DDBJ databases">
        <authorList>
            <consortium name="DOE Joint Genome Institute"/>
            <person name="Ahrendt S."/>
            <person name="Looney B.P."/>
            <person name="Miyauchi S."/>
            <person name="Morin E."/>
            <person name="Drula E."/>
            <person name="Courty P.E."/>
            <person name="Chicoki N."/>
            <person name="Fauchery L."/>
            <person name="Kohler A."/>
            <person name="Kuo A."/>
            <person name="Labutti K."/>
            <person name="Pangilinan J."/>
            <person name="Lipzen A."/>
            <person name="Riley R."/>
            <person name="Andreopoulos W."/>
            <person name="He G."/>
            <person name="Johnson J."/>
            <person name="Barry K.W."/>
            <person name="Grigoriev I.V."/>
            <person name="Nagy L."/>
            <person name="Hibbett D."/>
            <person name="Henrissat B."/>
            <person name="Matheny P.B."/>
            <person name="Labbe J."/>
            <person name="Martin F."/>
        </authorList>
    </citation>
    <scope>NUCLEOTIDE SEQUENCE</scope>
    <source>
        <strain evidence="1">HHB10654</strain>
    </source>
</reference>
<evidence type="ECO:0000313" key="1">
    <source>
        <dbReference type="EMBL" id="KAI0055411.1"/>
    </source>
</evidence>
<keyword evidence="2" id="KW-1185">Reference proteome</keyword>
<organism evidence="1 2">
    <name type="scientific">Artomyces pyxidatus</name>
    <dbReference type="NCBI Taxonomy" id="48021"/>
    <lineage>
        <taxon>Eukaryota</taxon>
        <taxon>Fungi</taxon>
        <taxon>Dikarya</taxon>
        <taxon>Basidiomycota</taxon>
        <taxon>Agaricomycotina</taxon>
        <taxon>Agaricomycetes</taxon>
        <taxon>Russulales</taxon>
        <taxon>Auriscalpiaceae</taxon>
        <taxon>Artomyces</taxon>
    </lineage>
</organism>
<dbReference type="EMBL" id="MU277293">
    <property type="protein sequence ID" value="KAI0055411.1"/>
    <property type="molecule type" value="Genomic_DNA"/>
</dbReference>
<protein>
    <submittedName>
        <fullName evidence="1">Uncharacterized protein</fullName>
    </submittedName>
</protein>
<dbReference type="Proteomes" id="UP000814140">
    <property type="component" value="Unassembled WGS sequence"/>
</dbReference>
<reference evidence="1" key="2">
    <citation type="journal article" date="2022" name="New Phytol.">
        <title>Evolutionary transition to the ectomycorrhizal habit in the genomes of a hyperdiverse lineage of mushroom-forming fungi.</title>
        <authorList>
            <person name="Looney B."/>
            <person name="Miyauchi S."/>
            <person name="Morin E."/>
            <person name="Drula E."/>
            <person name="Courty P.E."/>
            <person name="Kohler A."/>
            <person name="Kuo A."/>
            <person name="LaButti K."/>
            <person name="Pangilinan J."/>
            <person name="Lipzen A."/>
            <person name="Riley R."/>
            <person name="Andreopoulos W."/>
            <person name="He G."/>
            <person name="Johnson J."/>
            <person name="Nolan M."/>
            <person name="Tritt A."/>
            <person name="Barry K.W."/>
            <person name="Grigoriev I.V."/>
            <person name="Nagy L.G."/>
            <person name="Hibbett D."/>
            <person name="Henrissat B."/>
            <person name="Matheny P.B."/>
            <person name="Labbe J."/>
            <person name="Martin F.M."/>
        </authorList>
    </citation>
    <scope>NUCLEOTIDE SEQUENCE</scope>
    <source>
        <strain evidence="1">HHB10654</strain>
    </source>
</reference>